<comment type="caution">
    <text evidence="3">The sequence shown here is derived from an EMBL/GenBank/DDBJ whole genome shotgun (WGS) entry which is preliminary data.</text>
</comment>
<dbReference type="Proteomes" id="UP000824190">
    <property type="component" value="Unassembled WGS sequence"/>
</dbReference>
<sequence>MSEIEVPTTTGDEDPTATHRALTSASESWFASPLKESVGAGKNTAHVAHHRDLGETCTLVAEKSTGDSATIRLAGTEFLQFRGGRFHDADDRQIELGTDYLVLHIIVENCSSAMLEFVSLALHRPYRKPGQFKLTTAPGSTVDPAGSTRLLEVFLNTAARDFSAGLPESSKDADVSFAATRGGYLKGDSHAGTLHEGPEAFHRIVGSRTIRSVSAVPYDCPLGKPTHFEDTDTSGNGCWSPADMWAWSLSAGSDGFVEGTPDPCCDSGKDLLFGNYLHWAMAASPSGIAAVRRSPANDCDTKPWRLTSTHFLDLMILVHRSREFLQQLSHRLREFTLKLPEKVQEIEDSDAASKNMSYLEEQSERFGHIQSDLLFLRDHLWFDTVPDHEMGTRVLQAYRAETGVTERYDDIVSEISLRKDVYTILDQSVRLQLQQRRTALEKEHAELEKAEDKRLAAQNTNRNLLIGACGVAFAIPGVFQMSPWVDTWGGFGLTLVIVVVVVAGMFAVYHRSKNGNR</sequence>
<keyword evidence="1" id="KW-0175">Coiled coil</keyword>
<proteinExistence type="predicted"/>
<feature type="transmembrane region" description="Helical" evidence="2">
    <location>
        <begin position="463"/>
        <end position="482"/>
    </location>
</feature>
<feature type="transmembrane region" description="Helical" evidence="2">
    <location>
        <begin position="488"/>
        <end position="509"/>
    </location>
</feature>
<protein>
    <submittedName>
        <fullName evidence="3">Uncharacterized protein</fullName>
    </submittedName>
</protein>
<evidence type="ECO:0000256" key="2">
    <source>
        <dbReference type="SAM" id="Phobius"/>
    </source>
</evidence>
<keyword evidence="2" id="KW-0812">Transmembrane</keyword>
<evidence type="ECO:0000256" key="1">
    <source>
        <dbReference type="SAM" id="Coils"/>
    </source>
</evidence>
<organism evidence="3 4">
    <name type="scientific">Candidatus Corynebacterium avicola</name>
    <dbReference type="NCBI Taxonomy" id="2838527"/>
    <lineage>
        <taxon>Bacteria</taxon>
        <taxon>Bacillati</taxon>
        <taxon>Actinomycetota</taxon>
        <taxon>Actinomycetes</taxon>
        <taxon>Mycobacteriales</taxon>
        <taxon>Corynebacteriaceae</taxon>
        <taxon>Corynebacterium</taxon>
    </lineage>
</organism>
<keyword evidence="2" id="KW-0472">Membrane</keyword>
<dbReference type="AlphaFoldDB" id="A0A9D1UKT1"/>
<reference evidence="3" key="1">
    <citation type="journal article" date="2021" name="PeerJ">
        <title>Extensive microbial diversity within the chicken gut microbiome revealed by metagenomics and culture.</title>
        <authorList>
            <person name="Gilroy R."/>
            <person name="Ravi A."/>
            <person name="Getino M."/>
            <person name="Pursley I."/>
            <person name="Horton D.L."/>
            <person name="Alikhan N.F."/>
            <person name="Baker D."/>
            <person name="Gharbi K."/>
            <person name="Hall N."/>
            <person name="Watson M."/>
            <person name="Adriaenssens E.M."/>
            <person name="Foster-Nyarko E."/>
            <person name="Jarju S."/>
            <person name="Secka A."/>
            <person name="Antonio M."/>
            <person name="Oren A."/>
            <person name="Chaudhuri R.R."/>
            <person name="La Ragione R."/>
            <person name="Hildebrand F."/>
            <person name="Pallen M.J."/>
        </authorList>
    </citation>
    <scope>NUCLEOTIDE SEQUENCE</scope>
    <source>
        <strain evidence="3">CHK32-1732</strain>
    </source>
</reference>
<name>A0A9D1UKT1_9CORY</name>
<reference evidence="3" key="2">
    <citation type="submission" date="2021-04" db="EMBL/GenBank/DDBJ databases">
        <authorList>
            <person name="Gilroy R."/>
        </authorList>
    </citation>
    <scope>NUCLEOTIDE SEQUENCE</scope>
    <source>
        <strain evidence="3">CHK32-1732</strain>
    </source>
</reference>
<accession>A0A9D1UKT1</accession>
<gene>
    <name evidence="3" type="ORF">H9870_07940</name>
</gene>
<evidence type="ECO:0000313" key="3">
    <source>
        <dbReference type="EMBL" id="HIW91574.1"/>
    </source>
</evidence>
<feature type="coiled-coil region" evidence="1">
    <location>
        <begin position="430"/>
        <end position="460"/>
    </location>
</feature>
<keyword evidence="2" id="KW-1133">Transmembrane helix</keyword>
<evidence type="ECO:0000313" key="4">
    <source>
        <dbReference type="Proteomes" id="UP000824190"/>
    </source>
</evidence>
<dbReference type="EMBL" id="DXGC01000072">
    <property type="protein sequence ID" value="HIW91574.1"/>
    <property type="molecule type" value="Genomic_DNA"/>
</dbReference>